<reference evidence="6" key="1">
    <citation type="submission" date="2023-07" db="EMBL/GenBank/DDBJ databases">
        <title>Chromosome-level Genome Assembly of Striped Snakehead (Channa striata).</title>
        <authorList>
            <person name="Liu H."/>
        </authorList>
    </citation>
    <scope>NUCLEOTIDE SEQUENCE</scope>
    <source>
        <strain evidence="6">Gz</strain>
        <tissue evidence="6">Muscle</tissue>
    </source>
</reference>
<dbReference type="GO" id="GO:0001817">
    <property type="term" value="P:regulation of cytokine production"/>
    <property type="evidence" value="ECO:0007669"/>
    <property type="project" value="TreeGrafter"/>
</dbReference>
<comment type="subcellular location">
    <subcellularLocation>
        <location evidence="1">Membrane</location>
    </subcellularLocation>
</comment>
<keyword evidence="2" id="KW-0472">Membrane</keyword>
<evidence type="ECO:0000313" key="6">
    <source>
        <dbReference type="EMBL" id="KAK2863455.1"/>
    </source>
</evidence>
<organism evidence="6 7">
    <name type="scientific">Channa striata</name>
    <name type="common">Snakehead murrel</name>
    <name type="synonym">Ophicephalus striatus</name>
    <dbReference type="NCBI Taxonomy" id="64152"/>
    <lineage>
        <taxon>Eukaryota</taxon>
        <taxon>Metazoa</taxon>
        <taxon>Chordata</taxon>
        <taxon>Craniata</taxon>
        <taxon>Vertebrata</taxon>
        <taxon>Euteleostomi</taxon>
        <taxon>Actinopterygii</taxon>
        <taxon>Neopterygii</taxon>
        <taxon>Teleostei</taxon>
        <taxon>Neoteleostei</taxon>
        <taxon>Acanthomorphata</taxon>
        <taxon>Anabantaria</taxon>
        <taxon>Anabantiformes</taxon>
        <taxon>Channoidei</taxon>
        <taxon>Channidae</taxon>
        <taxon>Channa</taxon>
    </lineage>
</organism>
<dbReference type="InterPro" id="IPR050504">
    <property type="entry name" value="IgSF_BTN/MOG"/>
</dbReference>
<dbReference type="Gene3D" id="2.60.40.10">
    <property type="entry name" value="Immunoglobulins"/>
    <property type="match status" value="1"/>
</dbReference>
<evidence type="ECO:0000259" key="5">
    <source>
        <dbReference type="SMART" id="SM00409"/>
    </source>
</evidence>
<dbReference type="InterPro" id="IPR013106">
    <property type="entry name" value="Ig_V-set"/>
</dbReference>
<sequence>MSVPALFVGLVLRLLPAVSAEVNITAEPGQNVTLPFHAPSNIDVLGVRCSNPDLGEEYMFYYQDKQSSTEYQHHTFWNRVTLEDNRIKGGHLSVILENVRLNETGTYACKIIDTQKKRWETVFNLTVGYEFVTLPDHTAGNSAKERNKAGEKKDGDRTIADDMRLAGVRVEDAQDRVKWKRMIRCGDP</sequence>
<evidence type="ECO:0000256" key="3">
    <source>
        <dbReference type="ARBA" id="ARBA00023319"/>
    </source>
</evidence>
<dbReference type="GO" id="GO:0050852">
    <property type="term" value="P:T cell receptor signaling pathway"/>
    <property type="evidence" value="ECO:0007669"/>
    <property type="project" value="TreeGrafter"/>
</dbReference>
<evidence type="ECO:0000256" key="4">
    <source>
        <dbReference type="SAM" id="SignalP"/>
    </source>
</evidence>
<dbReference type="InterPro" id="IPR003599">
    <property type="entry name" value="Ig_sub"/>
</dbReference>
<dbReference type="SUPFAM" id="SSF48726">
    <property type="entry name" value="Immunoglobulin"/>
    <property type="match status" value="1"/>
</dbReference>
<dbReference type="PANTHER" id="PTHR24100">
    <property type="entry name" value="BUTYROPHILIN"/>
    <property type="match status" value="1"/>
</dbReference>
<dbReference type="PANTHER" id="PTHR24100:SF151">
    <property type="entry name" value="ICOS LIGAND"/>
    <property type="match status" value="1"/>
</dbReference>
<accession>A0AA88NQC5</accession>
<dbReference type="InterPro" id="IPR036179">
    <property type="entry name" value="Ig-like_dom_sf"/>
</dbReference>
<dbReference type="AlphaFoldDB" id="A0AA88NQC5"/>
<feature type="signal peptide" evidence="4">
    <location>
        <begin position="1"/>
        <end position="20"/>
    </location>
</feature>
<feature type="domain" description="Immunoglobulin" evidence="5">
    <location>
        <begin position="21"/>
        <end position="128"/>
    </location>
</feature>
<protein>
    <recommendedName>
        <fullName evidence="5">Immunoglobulin domain-containing protein</fullName>
    </recommendedName>
</protein>
<proteinExistence type="predicted"/>
<dbReference type="InterPro" id="IPR013783">
    <property type="entry name" value="Ig-like_fold"/>
</dbReference>
<keyword evidence="3" id="KW-0393">Immunoglobulin domain</keyword>
<dbReference type="EMBL" id="JAUPFM010000001">
    <property type="protein sequence ID" value="KAK2863455.1"/>
    <property type="molecule type" value="Genomic_DNA"/>
</dbReference>
<gene>
    <name evidence="6" type="ORF">Q5P01_002988</name>
</gene>
<comment type="caution">
    <text evidence="6">The sequence shown here is derived from an EMBL/GenBank/DDBJ whole genome shotgun (WGS) entry which is preliminary data.</text>
</comment>
<dbReference type="GO" id="GO:0005102">
    <property type="term" value="F:signaling receptor binding"/>
    <property type="evidence" value="ECO:0007669"/>
    <property type="project" value="TreeGrafter"/>
</dbReference>
<feature type="chain" id="PRO_5041646645" description="Immunoglobulin domain-containing protein" evidence="4">
    <location>
        <begin position="21"/>
        <end position="188"/>
    </location>
</feature>
<keyword evidence="4" id="KW-0732">Signal</keyword>
<evidence type="ECO:0000256" key="1">
    <source>
        <dbReference type="ARBA" id="ARBA00004370"/>
    </source>
</evidence>
<dbReference type="Pfam" id="PF07686">
    <property type="entry name" value="V-set"/>
    <property type="match status" value="1"/>
</dbReference>
<evidence type="ECO:0000313" key="7">
    <source>
        <dbReference type="Proteomes" id="UP001187415"/>
    </source>
</evidence>
<name>A0AA88NQC5_CHASR</name>
<dbReference type="Proteomes" id="UP001187415">
    <property type="component" value="Unassembled WGS sequence"/>
</dbReference>
<dbReference type="GO" id="GO:0009897">
    <property type="term" value="C:external side of plasma membrane"/>
    <property type="evidence" value="ECO:0007669"/>
    <property type="project" value="TreeGrafter"/>
</dbReference>
<evidence type="ECO:0000256" key="2">
    <source>
        <dbReference type="ARBA" id="ARBA00023136"/>
    </source>
</evidence>
<keyword evidence="7" id="KW-1185">Reference proteome</keyword>
<dbReference type="SMART" id="SM00409">
    <property type="entry name" value="IG"/>
    <property type="match status" value="1"/>
</dbReference>